<dbReference type="EMBL" id="FQUT01000002">
    <property type="protein sequence ID" value="SHE89805.1"/>
    <property type="molecule type" value="Genomic_DNA"/>
</dbReference>
<protein>
    <submittedName>
        <fullName evidence="1">Uncharacterized protein</fullName>
    </submittedName>
</protein>
<organism evidence="1 2">
    <name type="scientific">Chryseobacterium arachidis</name>
    <dbReference type="NCBI Taxonomy" id="1416778"/>
    <lineage>
        <taxon>Bacteria</taxon>
        <taxon>Pseudomonadati</taxon>
        <taxon>Bacteroidota</taxon>
        <taxon>Flavobacteriia</taxon>
        <taxon>Flavobacteriales</taxon>
        <taxon>Weeksellaceae</taxon>
        <taxon>Chryseobacterium group</taxon>
        <taxon>Chryseobacterium</taxon>
    </lineage>
</organism>
<gene>
    <name evidence="1" type="ORF">SAMN05443633_102260</name>
</gene>
<dbReference type="OrthoDB" id="1273088at2"/>
<proteinExistence type="predicted"/>
<sequence length="105" mass="12434">MNCRDIVKKLESEHFTTIKNQGSWFEEGSVMYTKEIKENIFLLFILLKDLKTESIRALIARFDEAENIGKKEPQQIMFYLSIKCIEDLHYFEKYLKATTDELAAF</sequence>
<dbReference type="STRING" id="1416778.SAMN05443633_102260"/>
<accession>A0A1M4X8S5</accession>
<name>A0A1M4X8S5_9FLAO</name>
<dbReference type="AlphaFoldDB" id="A0A1M4X8S5"/>
<reference evidence="2" key="1">
    <citation type="submission" date="2016-11" db="EMBL/GenBank/DDBJ databases">
        <authorList>
            <person name="Varghese N."/>
            <person name="Submissions S."/>
        </authorList>
    </citation>
    <scope>NUCLEOTIDE SEQUENCE [LARGE SCALE GENOMIC DNA]</scope>
    <source>
        <strain evidence="2">DSM 27619</strain>
    </source>
</reference>
<keyword evidence="2" id="KW-1185">Reference proteome</keyword>
<dbReference type="Proteomes" id="UP000184518">
    <property type="component" value="Unassembled WGS sequence"/>
</dbReference>
<dbReference type="RefSeq" id="WP_072953648.1">
    <property type="nucleotide sequence ID" value="NZ_FQUT01000002.1"/>
</dbReference>
<evidence type="ECO:0000313" key="2">
    <source>
        <dbReference type="Proteomes" id="UP000184518"/>
    </source>
</evidence>
<evidence type="ECO:0000313" key="1">
    <source>
        <dbReference type="EMBL" id="SHE89805.1"/>
    </source>
</evidence>